<dbReference type="InterPro" id="IPR039570">
    <property type="entry name" value="AmiC_PBP1"/>
</dbReference>
<evidence type="ECO:0000313" key="2">
    <source>
        <dbReference type="Proteomes" id="UP000249590"/>
    </source>
</evidence>
<name>A0A8B2NNL5_9HYPH</name>
<dbReference type="SUPFAM" id="SSF53822">
    <property type="entry name" value="Periplasmic binding protein-like I"/>
    <property type="match status" value="1"/>
</dbReference>
<dbReference type="CDD" id="cd06357">
    <property type="entry name" value="PBP1_AmiC"/>
    <property type="match status" value="1"/>
</dbReference>
<dbReference type="InterPro" id="IPR028082">
    <property type="entry name" value="Peripla_BP_I"/>
</dbReference>
<dbReference type="Gene3D" id="3.40.50.2300">
    <property type="match status" value="2"/>
</dbReference>
<keyword evidence="2" id="KW-1185">Reference proteome</keyword>
<dbReference type="PANTHER" id="PTHR47628:SF1">
    <property type="entry name" value="ALIPHATIC AMIDASE EXPRESSION-REGULATING PROTEIN"/>
    <property type="match status" value="1"/>
</dbReference>
<dbReference type="AlphaFoldDB" id="A0A8B2NNL5"/>
<sequence>MPDAEQLPLNPVKDGWRVGVLFSQSGTTVVTETEHLRGTELAITEINAAGGVLGRPIVPIVYDPGARNADYLALARRMLAEDEIDIIFGCSMSASRKTVLPIVERHNGLLFYPSMYEGFEYCENVLYCGATVNQTCLPLADFLLKHYGGRIYFVGSDYVFPRESNRIMQELIEARGGEVVGETYVPLETGTEALEDLIPKIRTAAPDAVFSTIIGKPAQAFYGLYHEAGFDRARHPIASLTMAETEMATIGIEKCAGHILAATYFQTIDSDVNRAFVAAFKDRFGGDATTSTWSEVAYMQVHLFARALERVGSADPRRIALDPLGDEFDTPEGRVRVDADTRHLWLTPRIGIARPDGLFDIAWESRVAIRPDPYLAATRIEEPALESWV</sequence>
<proteinExistence type="predicted"/>
<protein>
    <submittedName>
        <fullName evidence="1">Amino acid ABC transporter substrate-binding protein</fullName>
    </submittedName>
</protein>
<accession>A0A8B2NNL5</accession>
<dbReference type="Pfam" id="PF13433">
    <property type="entry name" value="Peripla_BP_5"/>
    <property type="match status" value="1"/>
</dbReference>
<dbReference type="PANTHER" id="PTHR47628">
    <property type="match status" value="1"/>
</dbReference>
<dbReference type="OrthoDB" id="9802022at2"/>
<dbReference type="GO" id="GO:0033218">
    <property type="term" value="F:amide binding"/>
    <property type="evidence" value="ECO:0007669"/>
    <property type="project" value="InterPro"/>
</dbReference>
<gene>
    <name evidence="1" type="ORF">DLJ53_29130</name>
</gene>
<evidence type="ECO:0000313" key="1">
    <source>
        <dbReference type="EMBL" id="RAH97272.1"/>
    </source>
</evidence>
<comment type="caution">
    <text evidence="1">The sequence shown here is derived from an EMBL/GenBank/DDBJ whole genome shotgun (WGS) entry which is preliminary data.</text>
</comment>
<dbReference type="EMBL" id="QHHQ01000009">
    <property type="protein sequence ID" value="RAH97272.1"/>
    <property type="molecule type" value="Genomic_DNA"/>
</dbReference>
<organism evidence="1 2">
    <name type="scientific">Acuticoccus sediminis</name>
    <dbReference type="NCBI Taxonomy" id="2184697"/>
    <lineage>
        <taxon>Bacteria</taxon>
        <taxon>Pseudomonadati</taxon>
        <taxon>Pseudomonadota</taxon>
        <taxon>Alphaproteobacteria</taxon>
        <taxon>Hyphomicrobiales</taxon>
        <taxon>Amorphaceae</taxon>
        <taxon>Acuticoccus</taxon>
    </lineage>
</organism>
<dbReference type="Proteomes" id="UP000249590">
    <property type="component" value="Unassembled WGS sequence"/>
</dbReference>
<reference evidence="1 2" key="1">
    <citation type="submission" date="2018-05" db="EMBL/GenBank/DDBJ databases">
        <title>Acuticoccus sediminis sp. nov., isolated from deep-sea sediment of Indian Ocean.</title>
        <authorList>
            <person name="Liu X."/>
            <person name="Lai Q."/>
            <person name="Du Y."/>
            <person name="Sun F."/>
            <person name="Zhang X."/>
            <person name="Wang S."/>
            <person name="Shao Z."/>
        </authorList>
    </citation>
    <scope>NUCLEOTIDE SEQUENCE [LARGE SCALE GENOMIC DNA]</scope>
    <source>
        <strain evidence="1 2">PTG4-2</strain>
    </source>
</reference>